<sequence length="844" mass="98997">MLQETRQFDWPLTQGYNFIQKKRDCQNGGGLVIGVDKQFTLRDLTHLIPNDLNQENQIEMILAQASHAICELYLINLYIPYPKQLKKGALNQLQQWITQLLESKDSLFIISGDLNQKTNLFPQLNQLVDPQQPTLIASRNQKFFKSDWIWSNQQFRWNSKTSFYLEASDHSIIETECMLPFQPKVQQKFLIPFKQGSFNLCFIASKQSNNSLSFIERINKLRKFIKHKKSIRLTIRKRQEQKFTWQHFIQQCESYIRTSKSKHGWKIVQRLSVTHPQKRDGGLMTSFLNDEGKLTVGHENIINNCLSKLTELSGQMCNTQNLKLPLPNLSPLNDEEIKLLQLKINDNKAITLDGYSLQFFRSNNNVNVLNDWWCQDVVNKLGEAIFAARLIPLNKVFPNIPSAGDFRPITVTSPAYKWLENRFSTKIQQYLKERLDRNQTGFIEGCGTGLNIFMLINKIQQMRKKDAVGALFIDFKSAYNTICRDRLFKILQDKDILNLEESQFLRYLQNNLFYQTKSQKVYLRDGVIQGSSLSPGLFNIYMEDVMKTLISQVQSPIWYKVYADDLVIITQIQHLKRVIQQLRQICLEYKLIINNNKSAVLPLKNYQIDSNSIEGIPIVNQYKYLGINIDGNGTIAPHLKFIEQRWKYLQKALYFIRDLTFKNQALMWSTFVKPYFQYSLCIINTQKQNIKKQFFSNWRSSIKKILKLPQSTSNQIIDQIFGDLQILAQNSENSIKYKINLRAGEQIYSVQNQIQNLAGQIDIKLIPENFKNLFYQYGYQCKCCNKNLHFLQVLKHKKVEVNNILNMFKYDESKPKLNNQQIENKVQRNYEFINELLENIKLIR</sequence>
<dbReference type="Pfam" id="PF00078">
    <property type="entry name" value="RVT_1"/>
    <property type="match status" value="1"/>
</dbReference>
<dbReference type="GeneID" id="7846245"/>
<proteinExistence type="predicted"/>
<dbReference type="OrthoDB" id="346743at2759"/>
<dbReference type="eggNOG" id="KOG1075">
    <property type="taxonomic scope" value="Eukaryota"/>
</dbReference>
<dbReference type="GO" id="GO:0003964">
    <property type="term" value="F:RNA-directed DNA polymerase activity"/>
    <property type="evidence" value="ECO:0007669"/>
    <property type="project" value="UniProtKB-KW"/>
</dbReference>
<evidence type="ECO:0000259" key="1">
    <source>
        <dbReference type="PROSITE" id="PS50878"/>
    </source>
</evidence>
<keyword evidence="3" id="KW-1185">Reference proteome</keyword>
<accession>I7M7X4</accession>
<feature type="domain" description="Reverse transcriptase" evidence="1">
    <location>
        <begin position="374"/>
        <end position="629"/>
    </location>
</feature>
<reference evidence="3" key="1">
    <citation type="journal article" date="2006" name="PLoS Biol.">
        <title>Macronuclear genome sequence of the ciliate Tetrahymena thermophila, a model eukaryote.</title>
        <authorList>
            <person name="Eisen J.A."/>
            <person name="Coyne R.S."/>
            <person name="Wu M."/>
            <person name="Wu D."/>
            <person name="Thiagarajan M."/>
            <person name="Wortman J.R."/>
            <person name="Badger J.H."/>
            <person name="Ren Q."/>
            <person name="Amedeo P."/>
            <person name="Jones K.M."/>
            <person name="Tallon L.J."/>
            <person name="Delcher A.L."/>
            <person name="Salzberg S.L."/>
            <person name="Silva J.C."/>
            <person name="Haas B.J."/>
            <person name="Majoros W.H."/>
            <person name="Farzad M."/>
            <person name="Carlton J.M."/>
            <person name="Smith R.K. Jr."/>
            <person name="Garg J."/>
            <person name="Pearlman R.E."/>
            <person name="Karrer K.M."/>
            <person name="Sun L."/>
            <person name="Manning G."/>
            <person name="Elde N.C."/>
            <person name="Turkewitz A.P."/>
            <person name="Asai D.J."/>
            <person name="Wilkes D.E."/>
            <person name="Wang Y."/>
            <person name="Cai H."/>
            <person name="Collins K."/>
            <person name="Stewart B.A."/>
            <person name="Lee S.R."/>
            <person name="Wilamowska K."/>
            <person name="Weinberg Z."/>
            <person name="Ruzzo W.L."/>
            <person name="Wloga D."/>
            <person name="Gaertig J."/>
            <person name="Frankel J."/>
            <person name="Tsao C.-C."/>
            <person name="Gorovsky M.A."/>
            <person name="Keeling P.J."/>
            <person name="Waller R.F."/>
            <person name="Patron N.J."/>
            <person name="Cherry J.M."/>
            <person name="Stover N.A."/>
            <person name="Krieger C.J."/>
            <person name="del Toro C."/>
            <person name="Ryder H.F."/>
            <person name="Williamson S.C."/>
            <person name="Barbeau R.A."/>
            <person name="Hamilton E.P."/>
            <person name="Orias E."/>
        </authorList>
    </citation>
    <scope>NUCLEOTIDE SEQUENCE [LARGE SCALE GENOMIC DNA]</scope>
    <source>
        <strain evidence="3">SB210</strain>
    </source>
</reference>
<dbReference type="CDD" id="cd01650">
    <property type="entry name" value="RT_nLTR_like"/>
    <property type="match status" value="1"/>
</dbReference>
<dbReference type="InterPro" id="IPR036691">
    <property type="entry name" value="Endo/exonu/phosph_ase_sf"/>
</dbReference>
<keyword evidence="2" id="KW-0548">Nucleotidyltransferase</keyword>
<dbReference type="Gene3D" id="3.30.70.270">
    <property type="match status" value="1"/>
</dbReference>
<evidence type="ECO:0000313" key="3">
    <source>
        <dbReference type="Proteomes" id="UP000009168"/>
    </source>
</evidence>
<protein>
    <submittedName>
        <fullName evidence="2">Reverse transcriptase</fullName>
    </submittedName>
</protein>
<dbReference type="InterPro" id="IPR000477">
    <property type="entry name" value="RT_dom"/>
</dbReference>
<dbReference type="Proteomes" id="UP000009168">
    <property type="component" value="Unassembled WGS sequence"/>
</dbReference>
<dbReference type="EMBL" id="GG662699">
    <property type="protein sequence ID" value="EAR96184.2"/>
    <property type="molecule type" value="Genomic_DNA"/>
</dbReference>
<name>I7M7X4_TETTS</name>
<dbReference type="KEGG" id="tet:TTHERM_00129610"/>
<dbReference type="PANTHER" id="PTHR19446">
    <property type="entry name" value="REVERSE TRANSCRIPTASES"/>
    <property type="match status" value="1"/>
</dbReference>
<dbReference type="SUPFAM" id="SSF56219">
    <property type="entry name" value="DNase I-like"/>
    <property type="match status" value="1"/>
</dbReference>
<dbReference type="InParanoid" id="I7M7X4"/>
<dbReference type="PROSITE" id="PS50878">
    <property type="entry name" value="RT_POL"/>
    <property type="match status" value="1"/>
</dbReference>
<keyword evidence="2" id="KW-0808">Transferase</keyword>
<keyword evidence="2" id="KW-0695">RNA-directed DNA polymerase</keyword>
<gene>
    <name evidence="2" type="ORF">TTHERM_00129610</name>
</gene>
<dbReference type="RefSeq" id="XP_001016429.2">
    <property type="nucleotide sequence ID" value="XM_001016429.2"/>
</dbReference>
<evidence type="ECO:0000313" key="2">
    <source>
        <dbReference type="EMBL" id="EAR96184.2"/>
    </source>
</evidence>
<dbReference type="SUPFAM" id="SSF56672">
    <property type="entry name" value="DNA/RNA polymerases"/>
    <property type="match status" value="1"/>
</dbReference>
<organism evidence="2 3">
    <name type="scientific">Tetrahymena thermophila (strain SB210)</name>
    <dbReference type="NCBI Taxonomy" id="312017"/>
    <lineage>
        <taxon>Eukaryota</taxon>
        <taxon>Sar</taxon>
        <taxon>Alveolata</taxon>
        <taxon>Ciliophora</taxon>
        <taxon>Intramacronucleata</taxon>
        <taxon>Oligohymenophorea</taxon>
        <taxon>Hymenostomatida</taxon>
        <taxon>Tetrahymenina</taxon>
        <taxon>Tetrahymenidae</taxon>
        <taxon>Tetrahymena</taxon>
    </lineage>
</organism>
<dbReference type="AlphaFoldDB" id="I7M7X4"/>
<dbReference type="InterPro" id="IPR043128">
    <property type="entry name" value="Rev_trsase/Diguanyl_cyclase"/>
</dbReference>
<dbReference type="InterPro" id="IPR043502">
    <property type="entry name" value="DNA/RNA_pol_sf"/>
</dbReference>